<accession>A0A840I5R8</accession>
<keyword evidence="1" id="KW-0472">Membrane</keyword>
<comment type="caution">
    <text evidence="2">The sequence shown here is derived from an EMBL/GenBank/DDBJ whole genome shotgun (WGS) entry which is preliminary data.</text>
</comment>
<feature type="transmembrane region" description="Helical" evidence="1">
    <location>
        <begin position="12"/>
        <end position="30"/>
    </location>
</feature>
<organism evidence="2 3">
    <name type="scientific">Parvularcula dongshanensis</name>
    <dbReference type="NCBI Taxonomy" id="1173995"/>
    <lineage>
        <taxon>Bacteria</taxon>
        <taxon>Pseudomonadati</taxon>
        <taxon>Pseudomonadota</taxon>
        <taxon>Alphaproteobacteria</taxon>
        <taxon>Parvularculales</taxon>
        <taxon>Parvularculaceae</taxon>
        <taxon>Parvularcula</taxon>
    </lineage>
</organism>
<protein>
    <submittedName>
        <fullName evidence="2">Rod shape-determining protein MreD</fullName>
    </submittedName>
</protein>
<feature type="transmembrane region" description="Helical" evidence="1">
    <location>
        <begin position="75"/>
        <end position="96"/>
    </location>
</feature>
<evidence type="ECO:0000256" key="1">
    <source>
        <dbReference type="SAM" id="Phobius"/>
    </source>
</evidence>
<proteinExistence type="predicted"/>
<evidence type="ECO:0000313" key="2">
    <source>
        <dbReference type="EMBL" id="MBB4659534.1"/>
    </source>
</evidence>
<gene>
    <name evidence="2" type="ORF">GGQ59_002071</name>
</gene>
<keyword evidence="1" id="KW-1133">Transmembrane helix</keyword>
<dbReference type="Proteomes" id="UP000563524">
    <property type="component" value="Unassembled WGS sequence"/>
</dbReference>
<dbReference type="EMBL" id="JACHOB010000004">
    <property type="protein sequence ID" value="MBB4659534.1"/>
    <property type="molecule type" value="Genomic_DNA"/>
</dbReference>
<dbReference type="AlphaFoldDB" id="A0A840I5R8"/>
<sequence length="174" mass="18830">MGELNQSEASPWALIAPALVLLAAILLLSVPLRLFQGVVPTPILPLAVVFLYGLYDPRSLPAPVVFAGGLLHDLLYGGPIGPWASVYLLGLVLISGQRTYFAGRVRDVVWAGFWVVLLVSMIVLWAEMSLLTGAWLPILPAAGQFAVTGLLYPLCAYAFFALRARAGVREEWQV</sequence>
<feature type="transmembrane region" description="Helical" evidence="1">
    <location>
        <begin position="108"/>
        <end position="126"/>
    </location>
</feature>
<dbReference type="RefSeq" id="WP_183818232.1">
    <property type="nucleotide sequence ID" value="NZ_JACHOB010000004.1"/>
</dbReference>
<keyword evidence="3" id="KW-1185">Reference proteome</keyword>
<name>A0A840I5R8_9PROT</name>
<feature type="transmembrane region" description="Helical" evidence="1">
    <location>
        <begin position="138"/>
        <end position="160"/>
    </location>
</feature>
<reference evidence="2 3" key="1">
    <citation type="submission" date="2020-08" db="EMBL/GenBank/DDBJ databases">
        <title>Genomic Encyclopedia of Type Strains, Phase IV (KMG-IV): sequencing the most valuable type-strain genomes for metagenomic binning, comparative biology and taxonomic classification.</title>
        <authorList>
            <person name="Goeker M."/>
        </authorList>
    </citation>
    <scope>NUCLEOTIDE SEQUENCE [LARGE SCALE GENOMIC DNA]</scope>
    <source>
        <strain evidence="2 3">DSM 102850</strain>
    </source>
</reference>
<evidence type="ECO:0000313" key="3">
    <source>
        <dbReference type="Proteomes" id="UP000563524"/>
    </source>
</evidence>
<keyword evidence="1" id="KW-0812">Transmembrane</keyword>
<feature type="transmembrane region" description="Helical" evidence="1">
    <location>
        <begin position="37"/>
        <end position="55"/>
    </location>
</feature>